<keyword evidence="3" id="KW-1185">Reference proteome</keyword>
<proteinExistence type="predicted"/>
<dbReference type="Proteomes" id="UP000800035">
    <property type="component" value="Unassembled WGS sequence"/>
</dbReference>
<feature type="compositionally biased region" description="Low complexity" evidence="1">
    <location>
        <begin position="183"/>
        <end position="214"/>
    </location>
</feature>
<sequence>MSTEDPDLTSSSPPLIMLNAAKLSELLTKNADTKLYPRIFVMSPNGTLMAYSTPVDIKELRDQAALISMAWKEHSTSTSTTTQPQQPPQTPSPTTQEPPKPPPQTQNQNPTDTPTPTPNLETLTIETSTSNILIRAIQPSLLLILVGSVPPSHARRNVFKITPEAYGNPRYPPSSLPSPSTPASPAQNPASSGGDDSNSAPKKSSASSIRSTMSTREKDIKLGALHIQRKKLDALTEYVRRDFEERGFVMPDDSSFP</sequence>
<feature type="region of interest" description="Disordered" evidence="1">
    <location>
        <begin position="164"/>
        <end position="219"/>
    </location>
</feature>
<dbReference type="EMBL" id="ML977006">
    <property type="protein sequence ID" value="KAF1953095.1"/>
    <property type="molecule type" value="Genomic_DNA"/>
</dbReference>
<feature type="region of interest" description="Disordered" evidence="1">
    <location>
        <begin position="72"/>
        <end position="121"/>
    </location>
</feature>
<gene>
    <name evidence="2" type="ORF">CC80DRAFT_494960</name>
</gene>
<feature type="compositionally biased region" description="Pro residues" evidence="1">
    <location>
        <begin position="85"/>
        <end position="104"/>
    </location>
</feature>
<protein>
    <submittedName>
        <fullName evidence="2">Uncharacterized protein</fullName>
    </submittedName>
</protein>
<evidence type="ECO:0000256" key="1">
    <source>
        <dbReference type="SAM" id="MobiDB-lite"/>
    </source>
</evidence>
<feature type="compositionally biased region" description="Pro residues" evidence="1">
    <location>
        <begin position="170"/>
        <end position="182"/>
    </location>
</feature>
<dbReference type="Gene3D" id="3.30.450.30">
    <property type="entry name" value="Dynein light chain 2a, cytoplasmic"/>
    <property type="match status" value="1"/>
</dbReference>
<name>A0A6A5TK60_9PLEO</name>
<dbReference type="AlphaFoldDB" id="A0A6A5TK60"/>
<reference evidence="2" key="1">
    <citation type="journal article" date="2020" name="Stud. Mycol.">
        <title>101 Dothideomycetes genomes: a test case for predicting lifestyles and emergence of pathogens.</title>
        <authorList>
            <person name="Haridas S."/>
            <person name="Albert R."/>
            <person name="Binder M."/>
            <person name="Bloem J."/>
            <person name="Labutti K."/>
            <person name="Salamov A."/>
            <person name="Andreopoulos B."/>
            <person name="Baker S."/>
            <person name="Barry K."/>
            <person name="Bills G."/>
            <person name="Bluhm B."/>
            <person name="Cannon C."/>
            <person name="Castanera R."/>
            <person name="Culley D."/>
            <person name="Daum C."/>
            <person name="Ezra D."/>
            <person name="Gonzalez J."/>
            <person name="Henrissat B."/>
            <person name="Kuo A."/>
            <person name="Liang C."/>
            <person name="Lipzen A."/>
            <person name="Lutzoni F."/>
            <person name="Magnuson J."/>
            <person name="Mondo S."/>
            <person name="Nolan M."/>
            <person name="Ohm R."/>
            <person name="Pangilinan J."/>
            <person name="Park H.-J."/>
            <person name="Ramirez L."/>
            <person name="Alfaro M."/>
            <person name="Sun H."/>
            <person name="Tritt A."/>
            <person name="Yoshinaga Y."/>
            <person name="Zwiers L.-H."/>
            <person name="Turgeon B."/>
            <person name="Goodwin S."/>
            <person name="Spatafora J."/>
            <person name="Crous P."/>
            <person name="Grigoriev I."/>
        </authorList>
    </citation>
    <scope>NUCLEOTIDE SEQUENCE</scope>
    <source>
        <strain evidence="2">CBS 675.92</strain>
    </source>
</reference>
<feature type="compositionally biased region" description="Low complexity" evidence="1">
    <location>
        <begin position="105"/>
        <end position="114"/>
    </location>
</feature>
<dbReference type="OrthoDB" id="3924760at2759"/>
<evidence type="ECO:0000313" key="2">
    <source>
        <dbReference type="EMBL" id="KAF1953095.1"/>
    </source>
</evidence>
<organism evidence="2 3">
    <name type="scientific">Byssothecium circinans</name>
    <dbReference type="NCBI Taxonomy" id="147558"/>
    <lineage>
        <taxon>Eukaryota</taxon>
        <taxon>Fungi</taxon>
        <taxon>Dikarya</taxon>
        <taxon>Ascomycota</taxon>
        <taxon>Pezizomycotina</taxon>
        <taxon>Dothideomycetes</taxon>
        <taxon>Pleosporomycetidae</taxon>
        <taxon>Pleosporales</taxon>
        <taxon>Massarineae</taxon>
        <taxon>Massarinaceae</taxon>
        <taxon>Byssothecium</taxon>
    </lineage>
</organism>
<evidence type="ECO:0000313" key="3">
    <source>
        <dbReference type="Proteomes" id="UP000800035"/>
    </source>
</evidence>
<accession>A0A6A5TK60</accession>